<dbReference type="RefSeq" id="WP_120643483.1">
    <property type="nucleotide sequence ID" value="NZ_RAWB01000095.1"/>
</dbReference>
<dbReference type="AlphaFoldDB" id="A0A3A8PZZ5"/>
<name>A0A3A8PZZ5_9BACT</name>
<evidence type="ECO:0000313" key="2">
    <source>
        <dbReference type="Proteomes" id="UP000272888"/>
    </source>
</evidence>
<keyword evidence="2" id="KW-1185">Reference proteome</keyword>
<protein>
    <submittedName>
        <fullName evidence="1">Uncharacterized protein</fullName>
    </submittedName>
</protein>
<gene>
    <name evidence="1" type="ORF">D7V93_11720</name>
</gene>
<accession>A0A3A8PZZ5</accession>
<comment type="caution">
    <text evidence="1">The sequence shown here is derived from an EMBL/GenBank/DDBJ whole genome shotgun (WGS) entry which is preliminary data.</text>
</comment>
<organism evidence="1 2">
    <name type="scientific">Corallococcus llansteffanensis</name>
    <dbReference type="NCBI Taxonomy" id="2316731"/>
    <lineage>
        <taxon>Bacteria</taxon>
        <taxon>Pseudomonadati</taxon>
        <taxon>Myxococcota</taxon>
        <taxon>Myxococcia</taxon>
        <taxon>Myxococcales</taxon>
        <taxon>Cystobacterineae</taxon>
        <taxon>Myxococcaceae</taxon>
        <taxon>Corallococcus</taxon>
    </lineage>
</organism>
<proteinExistence type="predicted"/>
<dbReference type="EMBL" id="RAWB01000095">
    <property type="protein sequence ID" value="RKH61458.1"/>
    <property type="molecule type" value="Genomic_DNA"/>
</dbReference>
<evidence type="ECO:0000313" key="1">
    <source>
        <dbReference type="EMBL" id="RKH61458.1"/>
    </source>
</evidence>
<sequence>MPTIVAVKAGTCTAAGCGGRILKGEYVEYSAATGTRHLECAGAEQGRRPNLKAGQCRCGASVALREGSLQLKETSRGRRFRKQWLVLCSRCCGAQ</sequence>
<reference evidence="2" key="1">
    <citation type="submission" date="2018-09" db="EMBL/GenBank/DDBJ databases">
        <authorList>
            <person name="Livingstone P.G."/>
            <person name="Whitworth D.E."/>
        </authorList>
    </citation>
    <scope>NUCLEOTIDE SEQUENCE [LARGE SCALE GENOMIC DNA]</scope>
    <source>
        <strain evidence="2">CA051B</strain>
    </source>
</reference>
<dbReference type="Proteomes" id="UP000272888">
    <property type="component" value="Unassembled WGS sequence"/>
</dbReference>